<feature type="site" description="Cleavage; by autolysis" evidence="6">
    <location>
        <begin position="198"/>
        <end position="199"/>
    </location>
</feature>
<dbReference type="CDD" id="cd02152">
    <property type="entry name" value="OAT"/>
    <property type="match status" value="1"/>
</dbReference>
<dbReference type="HAMAP" id="MF_01106">
    <property type="entry name" value="ArgJ"/>
    <property type="match status" value="1"/>
</dbReference>
<keyword evidence="6" id="KW-0963">Cytoplasm</keyword>
<comment type="subcellular location">
    <subcellularLocation>
        <location evidence="6">Cytoplasm</location>
    </subcellularLocation>
</comment>
<keyword evidence="6" id="KW-0028">Amino-acid biosynthesis</keyword>
<comment type="pathway">
    <text evidence="6">Amino-acid biosynthesis; L-arginine biosynthesis; L-ornithine and N-acetyl-L-glutamate from L-glutamate and N(2)-acetyl-L-ornithine (cyclic): step 1/1.</text>
</comment>
<feature type="binding site" evidence="6">
    <location>
        <position position="199"/>
    </location>
    <ligand>
        <name>substrate</name>
    </ligand>
</feature>
<feature type="binding site" evidence="6">
    <location>
        <position position="413"/>
    </location>
    <ligand>
        <name>substrate</name>
    </ligand>
</feature>
<evidence type="ECO:0000256" key="1">
    <source>
        <dbReference type="ARBA" id="ARBA00006774"/>
    </source>
</evidence>
<sequence length="413" mass="43199">MAKKQMTKSPLAPQSTPVLPKIEGVEFAVGSNGFYGDRNDVFIARFAEPASAAGVFTRSSTRSADVDWCRQALENGGGIAHGVVVNAGNSNAFTGAAGIAKNDATVAAMCELIGCDESNVFLAATGVIGEPLEPNLVANKVKEIWPSLGSASLNDVGAAFMTTDTFPKASHVQVNMDGADVRIAGVVKGSGMIMPNMATMLGYIFTDANLSPAVCQALLSRFTDETFNCITVDGDTSTSDTVMLFATRKSGPYIDDLSDPQLEAFATGLRSLMHDLAVQIVRDGEGATKLIEIAVEGAVSDASAKIIASSIANSPLVKTALAASDANWGRIVMAVGKTDQPVEREAISIWFGDIQVAENGMRAANYSEEAASKACQAEEIFIRVSVGAGAGEATVWTCDLTHGYVDINGSYRT</sequence>
<comment type="catalytic activity">
    <reaction evidence="6">
        <text>L-glutamate + acetyl-CoA = N-acetyl-L-glutamate + CoA + H(+)</text>
        <dbReference type="Rhea" id="RHEA:24292"/>
        <dbReference type="ChEBI" id="CHEBI:15378"/>
        <dbReference type="ChEBI" id="CHEBI:29985"/>
        <dbReference type="ChEBI" id="CHEBI:44337"/>
        <dbReference type="ChEBI" id="CHEBI:57287"/>
        <dbReference type="ChEBI" id="CHEBI:57288"/>
        <dbReference type="EC" id="2.3.1.1"/>
    </reaction>
</comment>
<dbReference type="GO" id="GO:0004358">
    <property type="term" value="F:L-glutamate N-acetyltransferase activity, acting on acetyl-L-ornithine as donor"/>
    <property type="evidence" value="ECO:0007669"/>
    <property type="project" value="UniProtKB-EC"/>
</dbReference>
<evidence type="ECO:0000256" key="3">
    <source>
        <dbReference type="ARBA" id="ARBA00022679"/>
    </source>
</evidence>
<dbReference type="Pfam" id="PF01960">
    <property type="entry name" value="ArgJ"/>
    <property type="match status" value="1"/>
</dbReference>
<evidence type="ECO:0000313" key="8">
    <source>
        <dbReference type="Proteomes" id="UP001596492"/>
    </source>
</evidence>
<evidence type="ECO:0000256" key="6">
    <source>
        <dbReference type="HAMAP-Rule" id="MF_01106"/>
    </source>
</evidence>
<dbReference type="PANTHER" id="PTHR23100">
    <property type="entry name" value="ARGININE BIOSYNTHESIS BIFUNCTIONAL PROTEIN ARGJ"/>
    <property type="match status" value="1"/>
</dbReference>
<dbReference type="Gene3D" id="3.60.70.12">
    <property type="entry name" value="L-amino peptidase D-ALA esterase/amidase"/>
    <property type="match status" value="1"/>
</dbReference>
<comment type="subunit">
    <text evidence="2 6">Heterotetramer of two alpha and two beta chains.</text>
</comment>
<keyword evidence="3 6" id="KW-0808">Transferase</keyword>
<feature type="chain" id="PRO_5044898541" description="Arginine biosynthesis bifunctional protein ArgJ alpha chain" evidence="6">
    <location>
        <begin position="1"/>
        <end position="198"/>
    </location>
</feature>
<dbReference type="InterPro" id="IPR016117">
    <property type="entry name" value="ArgJ-like_dom_sf"/>
</dbReference>
<evidence type="ECO:0000313" key="7">
    <source>
        <dbReference type="EMBL" id="MFC7291302.1"/>
    </source>
</evidence>
<dbReference type="InterPro" id="IPR002813">
    <property type="entry name" value="Arg_biosynth_ArgJ"/>
</dbReference>
<comment type="function">
    <text evidence="6">Catalyzes two activities which are involved in the cyclic version of arginine biosynthesis: the synthesis of N-acetylglutamate from glutamate and acetyl-CoA as the acetyl donor, and of ornithine by transacetylation between N(2)-acetylornithine and glutamate.</text>
</comment>
<feature type="chain" id="PRO_5044898540" description="Arginine biosynthesis bifunctional protein ArgJ beta chain" evidence="6">
    <location>
        <begin position="199"/>
        <end position="413"/>
    </location>
</feature>
<accession>A0ABW2IKC3</accession>
<gene>
    <name evidence="6 7" type="primary">argJ</name>
    <name evidence="7" type="ORF">ACFQS8_06715</name>
</gene>
<comment type="pathway">
    <text evidence="6">Amino-acid biosynthesis; L-arginine biosynthesis; N(2)-acetyl-L-ornithine from L-glutamate: step 1/4.</text>
</comment>
<comment type="similarity">
    <text evidence="1 6">Belongs to the ArgJ family.</text>
</comment>
<keyword evidence="6" id="KW-0055">Arginine biosynthesis</keyword>
<evidence type="ECO:0000256" key="5">
    <source>
        <dbReference type="ARBA" id="ARBA00023315"/>
    </source>
</evidence>
<keyword evidence="4 6" id="KW-0068">Autocatalytic cleavage</keyword>
<organism evidence="7 8">
    <name type="scientific">Hirschia litorea</name>
    <dbReference type="NCBI Taxonomy" id="1199156"/>
    <lineage>
        <taxon>Bacteria</taxon>
        <taxon>Pseudomonadati</taxon>
        <taxon>Pseudomonadota</taxon>
        <taxon>Alphaproteobacteria</taxon>
        <taxon>Hyphomonadales</taxon>
        <taxon>Hyphomonadaceae</taxon>
        <taxon>Hirschia</taxon>
    </lineage>
</organism>
<feature type="site" description="Involved in the stabilization of negative charge on the oxyanion by the formation of the oxyanion hole" evidence="6">
    <location>
        <position position="125"/>
    </location>
</feature>
<keyword evidence="5 6" id="KW-0012">Acyltransferase</keyword>
<feature type="active site" description="Nucleophile" evidence="6">
    <location>
        <position position="199"/>
    </location>
</feature>
<feature type="binding site" evidence="6">
    <location>
        <position position="408"/>
    </location>
    <ligand>
        <name>substrate</name>
    </ligand>
</feature>
<keyword evidence="8" id="KW-1185">Reference proteome</keyword>
<dbReference type="NCBIfam" id="NF003802">
    <property type="entry name" value="PRK05388.1"/>
    <property type="match status" value="1"/>
</dbReference>
<proteinExistence type="inferred from homology"/>
<comment type="catalytic activity">
    <reaction evidence="6">
        <text>N(2)-acetyl-L-ornithine + L-glutamate = N-acetyl-L-glutamate + L-ornithine</text>
        <dbReference type="Rhea" id="RHEA:15349"/>
        <dbReference type="ChEBI" id="CHEBI:29985"/>
        <dbReference type="ChEBI" id="CHEBI:44337"/>
        <dbReference type="ChEBI" id="CHEBI:46911"/>
        <dbReference type="ChEBI" id="CHEBI:57805"/>
        <dbReference type="EC" id="2.3.1.35"/>
    </reaction>
</comment>
<dbReference type="InterPro" id="IPR042195">
    <property type="entry name" value="ArgJ_beta_C"/>
</dbReference>
<feature type="binding site" evidence="6">
    <location>
        <position position="285"/>
    </location>
    <ligand>
        <name>substrate</name>
    </ligand>
</feature>
<dbReference type="EMBL" id="JBHTBR010000002">
    <property type="protein sequence ID" value="MFC7291302.1"/>
    <property type="molecule type" value="Genomic_DNA"/>
</dbReference>
<feature type="site" description="Involved in the stabilization of negative charge on the oxyanion by the formation of the oxyanion hole" evidence="6">
    <location>
        <position position="126"/>
    </location>
</feature>
<protein>
    <recommendedName>
        <fullName evidence="6">Arginine biosynthesis bifunctional protein ArgJ</fullName>
    </recommendedName>
    <domain>
        <recommendedName>
            <fullName evidence="6">Glutamate N-acetyltransferase</fullName>
            <ecNumber evidence="6">2.3.1.35</ecNumber>
        </recommendedName>
        <alternativeName>
            <fullName evidence="6">Ornithine acetyltransferase</fullName>
            <shortName evidence="6">OATase</shortName>
        </alternativeName>
        <alternativeName>
            <fullName evidence="6">Ornithine transacetylase</fullName>
        </alternativeName>
    </domain>
    <domain>
        <recommendedName>
            <fullName evidence="6">Amino-acid acetyltransferase</fullName>
            <ecNumber evidence="6">2.3.1.1</ecNumber>
        </recommendedName>
        <alternativeName>
            <fullName evidence="6">N-acetylglutamate synthase</fullName>
            <shortName evidence="6">AGSase</shortName>
        </alternativeName>
    </domain>
    <component>
        <recommendedName>
            <fullName evidence="6">Arginine biosynthesis bifunctional protein ArgJ alpha chain</fullName>
        </recommendedName>
    </component>
    <component>
        <recommendedName>
            <fullName evidence="6">Arginine biosynthesis bifunctional protein ArgJ beta chain</fullName>
        </recommendedName>
    </component>
</protein>
<evidence type="ECO:0000256" key="4">
    <source>
        <dbReference type="ARBA" id="ARBA00022813"/>
    </source>
</evidence>
<comment type="caution">
    <text evidence="7">The sequence shown here is derived from an EMBL/GenBank/DDBJ whole genome shotgun (WGS) entry which is preliminary data.</text>
</comment>
<dbReference type="SUPFAM" id="SSF56266">
    <property type="entry name" value="DmpA/ArgJ-like"/>
    <property type="match status" value="1"/>
</dbReference>
<dbReference type="NCBIfam" id="TIGR00120">
    <property type="entry name" value="ArgJ"/>
    <property type="match status" value="1"/>
</dbReference>
<keyword evidence="6" id="KW-0511">Multifunctional enzyme</keyword>
<name>A0ABW2IKC3_9PROT</name>
<feature type="binding site" evidence="6">
    <location>
        <position position="162"/>
    </location>
    <ligand>
        <name>substrate</name>
    </ligand>
</feature>
<dbReference type="EC" id="2.3.1.35" evidence="6"/>
<reference evidence="8" key="1">
    <citation type="journal article" date="2019" name="Int. J. Syst. Evol. Microbiol.">
        <title>The Global Catalogue of Microorganisms (GCM) 10K type strain sequencing project: providing services to taxonomists for standard genome sequencing and annotation.</title>
        <authorList>
            <consortium name="The Broad Institute Genomics Platform"/>
            <consortium name="The Broad Institute Genome Sequencing Center for Infectious Disease"/>
            <person name="Wu L."/>
            <person name="Ma J."/>
        </authorList>
    </citation>
    <scope>NUCLEOTIDE SEQUENCE [LARGE SCALE GENOMIC DNA]</scope>
    <source>
        <strain evidence="8">CCUG 51308</strain>
    </source>
</reference>
<dbReference type="Proteomes" id="UP001596492">
    <property type="component" value="Unassembled WGS sequence"/>
</dbReference>
<evidence type="ECO:0000256" key="2">
    <source>
        <dbReference type="ARBA" id="ARBA00011475"/>
    </source>
</evidence>
<feature type="binding site" evidence="6">
    <location>
        <position position="188"/>
    </location>
    <ligand>
        <name>substrate</name>
    </ligand>
</feature>
<dbReference type="Gene3D" id="3.10.20.340">
    <property type="entry name" value="ArgJ beta chain, C-terminal domain"/>
    <property type="match status" value="1"/>
</dbReference>
<dbReference type="PANTHER" id="PTHR23100:SF0">
    <property type="entry name" value="ARGININE BIOSYNTHESIS BIFUNCTIONAL PROTEIN ARGJ, MITOCHONDRIAL"/>
    <property type="match status" value="1"/>
</dbReference>
<dbReference type="EC" id="2.3.1.1" evidence="6"/>